<keyword evidence="1" id="KW-0539">Nucleus</keyword>
<accession>A0A6A6BJR3</accession>
<gene>
    <name evidence="4" type="ORF">K452DRAFT_356577</name>
</gene>
<dbReference type="Proteomes" id="UP000799438">
    <property type="component" value="Unassembled WGS sequence"/>
</dbReference>
<dbReference type="GO" id="GO:0008270">
    <property type="term" value="F:zinc ion binding"/>
    <property type="evidence" value="ECO:0007669"/>
    <property type="project" value="InterPro"/>
</dbReference>
<dbReference type="PANTHER" id="PTHR47784:SF5">
    <property type="entry name" value="STEROL UPTAKE CONTROL PROTEIN 2"/>
    <property type="match status" value="1"/>
</dbReference>
<dbReference type="SUPFAM" id="SSF57701">
    <property type="entry name" value="Zn2/Cys6 DNA-binding domain"/>
    <property type="match status" value="1"/>
</dbReference>
<dbReference type="InterPro" id="IPR001138">
    <property type="entry name" value="Zn2Cys6_DnaBD"/>
</dbReference>
<sequence>MARSAHKRSRHGCRQCKVRHVKCDEQGPCSNCVRHGVDCSLKQTRQFCEIRPREPMLTPTPIPERSNATSSTPPQYNSDTPTSQNSGWQQPTNVTLTQQPESNPLDPVPLPRQPRRQLLPQNIALGGSSRIQEGSDEIQLRTPFLFHHYCSSVYQTLAKCQVWQKVVPQLALEHVRGLTLNNKQPQISANVRPQDFCMNSLLAISAAHLAYLNEEAAPKRHFNSLALRYQSQAVTSFSTTLDDVSEENSGAYLATATMVFLVNTFWTANPFSTGEQDITLHSLVHVFKLLEGVRIILSLPSIGQAAKEGPLAAIYEDPQMATNLEGEFMEEVKDLTVFINDVSSNIGFPENLPIYSSAIDALTLTYSFLLANSDRPDRIWTWPWAVPQEFLSLIEAADPIALLILAYYTTLVHSCEDRLWYIEGWSDRVLQLVFRTLDESWKGKLEWPARCLRQRVNILRGDQI</sequence>
<dbReference type="GO" id="GO:0001228">
    <property type="term" value="F:DNA-binding transcription activator activity, RNA polymerase II-specific"/>
    <property type="evidence" value="ECO:0007669"/>
    <property type="project" value="TreeGrafter"/>
</dbReference>
<name>A0A6A6BJR3_9PEZI</name>
<dbReference type="InterPro" id="IPR021858">
    <property type="entry name" value="Fun_TF"/>
</dbReference>
<evidence type="ECO:0000313" key="4">
    <source>
        <dbReference type="EMBL" id="KAF2144362.1"/>
    </source>
</evidence>
<dbReference type="EMBL" id="ML995479">
    <property type="protein sequence ID" value="KAF2144362.1"/>
    <property type="molecule type" value="Genomic_DNA"/>
</dbReference>
<evidence type="ECO:0000259" key="3">
    <source>
        <dbReference type="PROSITE" id="PS50048"/>
    </source>
</evidence>
<dbReference type="Pfam" id="PF00172">
    <property type="entry name" value="Zn_clus"/>
    <property type="match status" value="1"/>
</dbReference>
<dbReference type="AlphaFoldDB" id="A0A6A6BJR3"/>
<dbReference type="PROSITE" id="PS00463">
    <property type="entry name" value="ZN2_CY6_FUNGAL_1"/>
    <property type="match status" value="1"/>
</dbReference>
<evidence type="ECO:0000313" key="5">
    <source>
        <dbReference type="Proteomes" id="UP000799438"/>
    </source>
</evidence>
<dbReference type="Gene3D" id="4.10.240.10">
    <property type="entry name" value="Zn(2)-C6 fungal-type DNA-binding domain"/>
    <property type="match status" value="1"/>
</dbReference>
<evidence type="ECO:0000256" key="1">
    <source>
        <dbReference type="ARBA" id="ARBA00023242"/>
    </source>
</evidence>
<dbReference type="SMART" id="SM00066">
    <property type="entry name" value="GAL4"/>
    <property type="match status" value="1"/>
</dbReference>
<reference evidence="4" key="1">
    <citation type="journal article" date="2020" name="Stud. Mycol.">
        <title>101 Dothideomycetes genomes: a test case for predicting lifestyles and emergence of pathogens.</title>
        <authorList>
            <person name="Haridas S."/>
            <person name="Albert R."/>
            <person name="Binder M."/>
            <person name="Bloem J."/>
            <person name="Labutti K."/>
            <person name="Salamov A."/>
            <person name="Andreopoulos B."/>
            <person name="Baker S."/>
            <person name="Barry K."/>
            <person name="Bills G."/>
            <person name="Bluhm B."/>
            <person name="Cannon C."/>
            <person name="Castanera R."/>
            <person name="Culley D."/>
            <person name="Daum C."/>
            <person name="Ezra D."/>
            <person name="Gonzalez J."/>
            <person name="Henrissat B."/>
            <person name="Kuo A."/>
            <person name="Liang C."/>
            <person name="Lipzen A."/>
            <person name="Lutzoni F."/>
            <person name="Magnuson J."/>
            <person name="Mondo S."/>
            <person name="Nolan M."/>
            <person name="Ohm R."/>
            <person name="Pangilinan J."/>
            <person name="Park H.-J."/>
            <person name="Ramirez L."/>
            <person name="Alfaro M."/>
            <person name="Sun H."/>
            <person name="Tritt A."/>
            <person name="Yoshinaga Y."/>
            <person name="Zwiers L.-H."/>
            <person name="Turgeon B."/>
            <person name="Goodwin S."/>
            <person name="Spatafora J."/>
            <person name="Crous P."/>
            <person name="Grigoriev I."/>
        </authorList>
    </citation>
    <scope>NUCLEOTIDE SEQUENCE</scope>
    <source>
        <strain evidence="4">CBS 121167</strain>
    </source>
</reference>
<dbReference type="InterPro" id="IPR036864">
    <property type="entry name" value="Zn2-C6_fun-type_DNA-bd_sf"/>
</dbReference>
<feature type="region of interest" description="Disordered" evidence="2">
    <location>
        <begin position="50"/>
        <end position="113"/>
    </location>
</feature>
<dbReference type="Pfam" id="PF11951">
    <property type="entry name" value="Fungal_trans_2"/>
    <property type="match status" value="1"/>
</dbReference>
<keyword evidence="5" id="KW-1185">Reference proteome</keyword>
<dbReference type="InterPro" id="IPR053157">
    <property type="entry name" value="Sterol_Uptake_Regulator"/>
</dbReference>
<dbReference type="CDD" id="cd00067">
    <property type="entry name" value="GAL4"/>
    <property type="match status" value="1"/>
</dbReference>
<protein>
    <recommendedName>
        <fullName evidence="3">Zn(2)-C6 fungal-type domain-containing protein</fullName>
    </recommendedName>
</protein>
<dbReference type="OrthoDB" id="3546279at2759"/>
<feature type="domain" description="Zn(2)-C6 fungal-type" evidence="3">
    <location>
        <begin position="12"/>
        <end position="41"/>
    </location>
</feature>
<feature type="compositionally biased region" description="Polar residues" evidence="2">
    <location>
        <begin position="66"/>
        <end position="102"/>
    </location>
</feature>
<organism evidence="4 5">
    <name type="scientific">Aplosporella prunicola CBS 121167</name>
    <dbReference type="NCBI Taxonomy" id="1176127"/>
    <lineage>
        <taxon>Eukaryota</taxon>
        <taxon>Fungi</taxon>
        <taxon>Dikarya</taxon>
        <taxon>Ascomycota</taxon>
        <taxon>Pezizomycotina</taxon>
        <taxon>Dothideomycetes</taxon>
        <taxon>Dothideomycetes incertae sedis</taxon>
        <taxon>Botryosphaeriales</taxon>
        <taxon>Aplosporellaceae</taxon>
        <taxon>Aplosporella</taxon>
    </lineage>
</organism>
<dbReference type="PANTHER" id="PTHR47784">
    <property type="entry name" value="STEROL UPTAKE CONTROL PROTEIN 2"/>
    <property type="match status" value="1"/>
</dbReference>
<dbReference type="PROSITE" id="PS50048">
    <property type="entry name" value="ZN2_CY6_FUNGAL_2"/>
    <property type="match status" value="1"/>
</dbReference>
<evidence type="ECO:0000256" key="2">
    <source>
        <dbReference type="SAM" id="MobiDB-lite"/>
    </source>
</evidence>
<proteinExistence type="predicted"/>
<dbReference type="GeneID" id="54303565"/>
<dbReference type="RefSeq" id="XP_033400074.1">
    <property type="nucleotide sequence ID" value="XM_033546059.1"/>
</dbReference>